<feature type="domain" description="Endonuclease/exonuclease/phosphatase" evidence="4">
    <location>
        <begin position="139"/>
        <end position="376"/>
    </location>
</feature>
<gene>
    <name evidence="5" type="ORF">CA13_60080</name>
</gene>
<evidence type="ECO:0000259" key="4">
    <source>
        <dbReference type="Pfam" id="PF03372"/>
    </source>
</evidence>
<dbReference type="GO" id="GO:0004519">
    <property type="term" value="F:endonuclease activity"/>
    <property type="evidence" value="ECO:0007669"/>
    <property type="project" value="UniProtKB-KW"/>
</dbReference>
<dbReference type="InterPro" id="IPR016202">
    <property type="entry name" value="DNase_I"/>
</dbReference>
<dbReference type="SMART" id="SM00476">
    <property type="entry name" value="DNaseIc"/>
    <property type="match status" value="1"/>
</dbReference>
<dbReference type="PRINTS" id="PR00130">
    <property type="entry name" value="DNASEI"/>
</dbReference>
<dbReference type="InterPro" id="IPR036691">
    <property type="entry name" value="Endo/exonu/phosph_ase_sf"/>
</dbReference>
<keyword evidence="3" id="KW-0378">Hydrolase</keyword>
<evidence type="ECO:0000313" key="6">
    <source>
        <dbReference type="Proteomes" id="UP000315010"/>
    </source>
</evidence>
<comment type="similarity">
    <text evidence="1">Belongs to the DNase I family.</text>
</comment>
<dbReference type="GO" id="GO:0004536">
    <property type="term" value="F:DNA nuclease activity"/>
    <property type="evidence" value="ECO:0007669"/>
    <property type="project" value="InterPro"/>
</dbReference>
<dbReference type="Pfam" id="PF03372">
    <property type="entry name" value="Exo_endo_phos"/>
    <property type="match status" value="1"/>
</dbReference>
<keyword evidence="5" id="KW-0255">Endonuclease</keyword>
<dbReference type="Gene3D" id="3.60.10.10">
    <property type="entry name" value="Endonuclease/exonuclease/phosphatase"/>
    <property type="match status" value="1"/>
</dbReference>
<dbReference type="SUPFAM" id="SSF56219">
    <property type="entry name" value="DNase I-like"/>
    <property type="match status" value="1"/>
</dbReference>
<dbReference type="AlphaFoldDB" id="A0A5C5ZAX2"/>
<evidence type="ECO:0000256" key="2">
    <source>
        <dbReference type="ARBA" id="ARBA00022722"/>
    </source>
</evidence>
<sequence length="398" mass="44601">MARRKTKSRSKSRSRIPLLLWLFTLFSGGGGVGGYLNPDWPIIGPIVTSLIHWRQENPDVALDGNLIRQAVNDEIHNATNAVVNQIRPNTNPYEQTSYGQNASIQNGQVVPAQYAAARGQNNSSQHSTNRRPIDKLLIATFNIQVFGKSKMAKPEVVDVLAKVVRHFDLVAIQEVRAQDDNILPDFIRAINADGSQYGFIIGPRIGRTSSTEQYVYVFDQTRVEYDPNAVGTMTDPSDMLHREPFVARFRARTGSPQHAFTFWMVNTHTDPDEVPQEVAALADAFEVMQRSRKDEDDVILLGDLNADETQMGRLGTIPAMGWVVRGAMTNTRKNKAYDNILFSTTTTREFTGRWGVFDIEKTFGLTRQQALAVSDHLPVWAEFSVWEAPTANRSVVPR</sequence>
<dbReference type="PANTHER" id="PTHR11371:SF31">
    <property type="entry name" value="EXTRACELLULAR NUCLEASE"/>
    <property type="match status" value="1"/>
</dbReference>
<evidence type="ECO:0000256" key="1">
    <source>
        <dbReference type="ARBA" id="ARBA00007359"/>
    </source>
</evidence>
<evidence type="ECO:0000256" key="3">
    <source>
        <dbReference type="ARBA" id="ARBA00022801"/>
    </source>
</evidence>
<keyword evidence="5" id="KW-0269">Exonuclease</keyword>
<dbReference type="EMBL" id="SJPJ01000001">
    <property type="protein sequence ID" value="TWT84529.1"/>
    <property type="molecule type" value="Genomic_DNA"/>
</dbReference>
<comment type="caution">
    <text evidence="5">The sequence shown here is derived from an EMBL/GenBank/DDBJ whole genome shotgun (WGS) entry which is preliminary data.</text>
</comment>
<keyword evidence="2" id="KW-0540">Nuclease</keyword>
<accession>A0A5C5ZAX2</accession>
<protein>
    <submittedName>
        <fullName evidence="5">Endonuclease/Exonuclease/phosphatase family protein</fullName>
    </submittedName>
</protein>
<proteinExistence type="inferred from homology"/>
<dbReference type="PANTHER" id="PTHR11371">
    <property type="entry name" value="DEOXYRIBONUCLEASE"/>
    <property type="match status" value="1"/>
</dbReference>
<organism evidence="5 6">
    <name type="scientific">Novipirellula herctigrandis</name>
    <dbReference type="NCBI Taxonomy" id="2527986"/>
    <lineage>
        <taxon>Bacteria</taxon>
        <taxon>Pseudomonadati</taxon>
        <taxon>Planctomycetota</taxon>
        <taxon>Planctomycetia</taxon>
        <taxon>Pirellulales</taxon>
        <taxon>Pirellulaceae</taxon>
        <taxon>Novipirellula</taxon>
    </lineage>
</organism>
<name>A0A5C5ZAX2_9BACT</name>
<dbReference type="GO" id="GO:0006308">
    <property type="term" value="P:DNA catabolic process"/>
    <property type="evidence" value="ECO:0007669"/>
    <property type="project" value="InterPro"/>
</dbReference>
<keyword evidence="6" id="KW-1185">Reference proteome</keyword>
<dbReference type="GO" id="GO:0004527">
    <property type="term" value="F:exonuclease activity"/>
    <property type="evidence" value="ECO:0007669"/>
    <property type="project" value="UniProtKB-KW"/>
</dbReference>
<dbReference type="OrthoDB" id="5500612at2"/>
<evidence type="ECO:0000313" key="5">
    <source>
        <dbReference type="EMBL" id="TWT84529.1"/>
    </source>
</evidence>
<dbReference type="Proteomes" id="UP000315010">
    <property type="component" value="Unassembled WGS sequence"/>
</dbReference>
<dbReference type="InterPro" id="IPR005135">
    <property type="entry name" value="Endo/exonuclease/phosphatase"/>
</dbReference>
<dbReference type="RefSeq" id="WP_146402301.1">
    <property type="nucleotide sequence ID" value="NZ_SJPJ01000001.1"/>
</dbReference>
<reference evidence="5 6" key="1">
    <citation type="submission" date="2019-02" db="EMBL/GenBank/DDBJ databases">
        <title>Deep-cultivation of Planctomycetes and their phenomic and genomic characterization uncovers novel biology.</title>
        <authorList>
            <person name="Wiegand S."/>
            <person name="Jogler M."/>
            <person name="Boedeker C."/>
            <person name="Pinto D."/>
            <person name="Vollmers J."/>
            <person name="Rivas-Marin E."/>
            <person name="Kohn T."/>
            <person name="Peeters S.H."/>
            <person name="Heuer A."/>
            <person name="Rast P."/>
            <person name="Oberbeckmann S."/>
            <person name="Bunk B."/>
            <person name="Jeske O."/>
            <person name="Meyerdierks A."/>
            <person name="Storesund J.E."/>
            <person name="Kallscheuer N."/>
            <person name="Luecker S."/>
            <person name="Lage O.M."/>
            <person name="Pohl T."/>
            <person name="Merkel B.J."/>
            <person name="Hornburger P."/>
            <person name="Mueller R.-W."/>
            <person name="Bruemmer F."/>
            <person name="Labrenz M."/>
            <person name="Spormann A.M."/>
            <person name="Op Den Camp H."/>
            <person name="Overmann J."/>
            <person name="Amann R."/>
            <person name="Jetten M.S.M."/>
            <person name="Mascher T."/>
            <person name="Medema M.H."/>
            <person name="Devos D.P."/>
            <person name="Kaster A.-K."/>
            <person name="Ovreas L."/>
            <person name="Rohde M."/>
            <person name="Galperin M.Y."/>
            <person name="Jogler C."/>
        </authorList>
    </citation>
    <scope>NUCLEOTIDE SEQUENCE [LARGE SCALE GENOMIC DNA]</scope>
    <source>
        <strain evidence="5 6">CA13</strain>
    </source>
</reference>